<dbReference type="InterPro" id="IPR016147">
    <property type="entry name" value="Pili_assmbl_chaperone_N"/>
</dbReference>
<dbReference type="Pfam" id="PF00345">
    <property type="entry name" value="PapD_N"/>
    <property type="match status" value="1"/>
</dbReference>
<dbReference type="InterPro" id="IPR016148">
    <property type="entry name" value="Pili_assmbl_chaperone_C"/>
</dbReference>
<keyword evidence="5" id="KW-0143">Chaperone</keyword>
<feature type="domain" description="Pili assembly chaperone C-terminal" evidence="9">
    <location>
        <begin position="164"/>
        <end position="225"/>
    </location>
</feature>
<keyword evidence="4" id="KW-0574">Periplasm</keyword>
<accession>A0A1G8KG05</accession>
<dbReference type="Proteomes" id="UP000182894">
    <property type="component" value="Unassembled WGS sequence"/>
</dbReference>
<evidence type="ECO:0000256" key="1">
    <source>
        <dbReference type="ARBA" id="ARBA00004418"/>
    </source>
</evidence>
<feature type="domain" description="Pili assembly chaperone N-terminal" evidence="8">
    <location>
        <begin position="22"/>
        <end position="139"/>
    </location>
</feature>
<dbReference type="InterPro" id="IPR008962">
    <property type="entry name" value="PapD-like_sf"/>
</dbReference>
<dbReference type="InterPro" id="IPR036316">
    <property type="entry name" value="Pili_assmbl_chap_C_dom_sf"/>
</dbReference>
<evidence type="ECO:0000313" key="11">
    <source>
        <dbReference type="Proteomes" id="UP000182894"/>
    </source>
</evidence>
<feature type="signal peptide" evidence="7">
    <location>
        <begin position="1"/>
        <end position="20"/>
    </location>
</feature>
<dbReference type="GO" id="GO:0030288">
    <property type="term" value="C:outer membrane-bounded periplasmic space"/>
    <property type="evidence" value="ECO:0007669"/>
    <property type="project" value="InterPro"/>
</dbReference>
<evidence type="ECO:0000259" key="8">
    <source>
        <dbReference type="Pfam" id="PF00345"/>
    </source>
</evidence>
<dbReference type="InterPro" id="IPR013783">
    <property type="entry name" value="Ig-like_fold"/>
</dbReference>
<dbReference type="SUPFAM" id="SSF49584">
    <property type="entry name" value="Periplasmic chaperone C-domain"/>
    <property type="match status" value="1"/>
</dbReference>
<feature type="compositionally biased region" description="Low complexity" evidence="6">
    <location>
        <begin position="249"/>
        <end position="266"/>
    </location>
</feature>
<evidence type="ECO:0000256" key="4">
    <source>
        <dbReference type="ARBA" id="ARBA00022764"/>
    </source>
</evidence>
<dbReference type="AlphaFoldDB" id="A0A1G8KG05"/>
<proteinExistence type="inferred from homology"/>
<dbReference type="PANTHER" id="PTHR30251:SF2">
    <property type="entry name" value="FIMBRIAL CHAPERONE YADV-RELATED"/>
    <property type="match status" value="1"/>
</dbReference>
<dbReference type="PRINTS" id="PR00969">
    <property type="entry name" value="CHAPERONPILI"/>
</dbReference>
<evidence type="ECO:0000256" key="2">
    <source>
        <dbReference type="ARBA" id="ARBA00007399"/>
    </source>
</evidence>
<dbReference type="Pfam" id="PF02753">
    <property type="entry name" value="PapD_C"/>
    <property type="match status" value="1"/>
</dbReference>
<sequence length="273" mass="29793">MKWACLLCAASAFSSTAVEAAVSLAGTRLVFDGRFRESSIEVSNPASTSALIQAWLSTPDAEPSVASDLPFVVTPHLAQLPAQGKQMLRLLYEGVGMPGDRESLLHLYVLEVPRRSEAPQQLSIAIRQRINVFYRPDSLPGDPADAAKNLEWQRSAKDDHALRVRNPTPFYVALQDLEFEGHKVSEYLLIEPLSERSLTWESIPSRRSAQGRLAFKALTDYGGQRDFCARAQGDQPFNARLRTPGAESPAALTAPPTAVTTAVPAADSTMEKC</sequence>
<dbReference type="InterPro" id="IPR050643">
    <property type="entry name" value="Periplasmic_pilus_chap"/>
</dbReference>
<feature type="chain" id="PRO_5010332424" evidence="7">
    <location>
        <begin position="21"/>
        <end position="273"/>
    </location>
</feature>
<gene>
    <name evidence="10" type="ORF">SAMN05216605_11387</name>
</gene>
<dbReference type="InterPro" id="IPR001829">
    <property type="entry name" value="Pili_assmbl_chaperone_bac"/>
</dbReference>
<dbReference type="GO" id="GO:0071555">
    <property type="term" value="P:cell wall organization"/>
    <property type="evidence" value="ECO:0007669"/>
    <property type="project" value="InterPro"/>
</dbReference>
<comment type="subcellular location">
    <subcellularLocation>
        <location evidence="1">Periplasm</location>
    </subcellularLocation>
</comment>
<keyword evidence="11" id="KW-1185">Reference proteome</keyword>
<evidence type="ECO:0000259" key="9">
    <source>
        <dbReference type="Pfam" id="PF02753"/>
    </source>
</evidence>
<evidence type="ECO:0000256" key="5">
    <source>
        <dbReference type="ARBA" id="ARBA00023186"/>
    </source>
</evidence>
<organism evidence="10 11">
    <name type="scientific">Pseudomonas abietaniphila</name>
    <dbReference type="NCBI Taxonomy" id="89065"/>
    <lineage>
        <taxon>Bacteria</taxon>
        <taxon>Pseudomonadati</taxon>
        <taxon>Pseudomonadota</taxon>
        <taxon>Gammaproteobacteria</taxon>
        <taxon>Pseudomonadales</taxon>
        <taxon>Pseudomonadaceae</taxon>
        <taxon>Pseudomonas</taxon>
    </lineage>
</organism>
<dbReference type="SUPFAM" id="SSF49354">
    <property type="entry name" value="PapD-like"/>
    <property type="match status" value="1"/>
</dbReference>
<keyword evidence="3 7" id="KW-0732">Signal</keyword>
<name>A0A1G8KG05_9PSED</name>
<dbReference type="Gene3D" id="2.60.40.10">
    <property type="entry name" value="Immunoglobulins"/>
    <property type="match status" value="2"/>
</dbReference>
<protein>
    <submittedName>
        <fullName evidence="10">P pilus assembly protein, chaperone PapD</fullName>
    </submittedName>
</protein>
<dbReference type="RefSeq" id="WP_074755958.1">
    <property type="nucleotide sequence ID" value="NZ_FNCO01000013.1"/>
</dbReference>
<evidence type="ECO:0000256" key="7">
    <source>
        <dbReference type="SAM" id="SignalP"/>
    </source>
</evidence>
<dbReference type="STRING" id="89065.SAMN05216605_11387"/>
<evidence type="ECO:0000256" key="3">
    <source>
        <dbReference type="ARBA" id="ARBA00022729"/>
    </source>
</evidence>
<comment type="similarity">
    <text evidence="2">Belongs to the periplasmic pilus chaperone family.</text>
</comment>
<reference evidence="11" key="1">
    <citation type="submission" date="2016-10" db="EMBL/GenBank/DDBJ databases">
        <authorList>
            <person name="Varghese N."/>
            <person name="Submissions S."/>
        </authorList>
    </citation>
    <scope>NUCLEOTIDE SEQUENCE [LARGE SCALE GENOMIC DNA]</scope>
    <source>
        <strain evidence="11">ATCC 700689</strain>
    </source>
</reference>
<evidence type="ECO:0000313" key="10">
    <source>
        <dbReference type="EMBL" id="SDI42393.1"/>
    </source>
</evidence>
<dbReference type="EMBL" id="FNCO01000013">
    <property type="protein sequence ID" value="SDI42393.1"/>
    <property type="molecule type" value="Genomic_DNA"/>
</dbReference>
<feature type="region of interest" description="Disordered" evidence="6">
    <location>
        <begin position="242"/>
        <end position="273"/>
    </location>
</feature>
<dbReference type="PANTHER" id="PTHR30251">
    <property type="entry name" value="PILUS ASSEMBLY CHAPERONE"/>
    <property type="match status" value="1"/>
</dbReference>
<evidence type="ECO:0000256" key="6">
    <source>
        <dbReference type="SAM" id="MobiDB-lite"/>
    </source>
</evidence>